<sequence length="238" mass="26862">MAQSSITKSSPGGLSGASLKWIAMVTMIIDHLGAAILLPLLNSGQLETFHYSLAYTAYTCFRLIGRVAFPIFCFLLIEGFHHTSNKQKYAMRLGTFALISEIPFNLAISQQYFDYTHQNVFFTLLLGLLAVWLASKEHNRWLAILPIIVMAVVAEFIQADYGMFGVLLIGTLYLSRSNRLIQSLAGAFLVLWEVTAPIAFVMTYAYNGLRGRYNASWLYWIYPIHLLIFGLIARYIIL</sequence>
<evidence type="ECO:0000313" key="2">
    <source>
        <dbReference type="EMBL" id="PMC79708.1"/>
    </source>
</evidence>
<comment type="caution">
    <text evidence="2">The sequence shown here is derived from an EMBL/GenBank/DDBJ whole genome shotgun (WGS) entry which is preliminary data.</text>
</comment>
<organism evidence="2 3">
    <name type="scientific">Aerococcus viridans</name>
    <dbReference type="NCBI Taxonomy" id="1377"/>
    <lineage>
        <taxon>Bacteria</taxon>
        <taxon>Bacillati</taxon>
        <taxon>Bacillota</taxon>
        <taxon>Bacilli</taxon>
        <taxon>Lactobacillales</taxon>
        <taxon>Aerococcaceae</taxon>
        <taxon>Aerococcus</taxon>
    </lineage>
</organism>
<dbReference type="EMBL" id="PNHQ01000010">
    <property type="protein sequence ID" value="PMC79708.1"/>
    <property type="molecule type" value="Genomic_DNA"/>
</dbReference>
<proteinExistence type="predicted"/>
<feature type="transmembrane region" description="Helical" evidence="1">
    <location>
        <begin position="180"/>
        <end position="205"/>
    </location>
</feature>
<feature type="transmembrane region" description="Helical" evidence="1">
    <location>
        <begin position="89"/>
        <end position="109"/>
    </location>
</feature>
<feature type="transmembrane region" description="Helical" evidence="1">
    <location>
        <begin position="217"/>
        <end position="237"/>
    </location>
</feature>
<keyword evidence="3" id="KW-1185">Reference proteome</keyword>
<evidence type="ECO:0000313" key="3">
    <source>
        <dbReference type="Proteomes" id="UP000235701"/>
    </source>
</evidence>
<reference evidence="2 3" key="1">
    <citation type="submission" date="2017-09" db="EMBL/GenBank/DDBJ databases">
        <title>Bacterial strain isolated from the female urinary microbiota.</title>
        <authorList>
            <person name="Thomas-White K."/>
            <person name="Kumar N."/>
            <person name="Forster S."/>
            <person name="Putonti C."/>
            <person name="Lawley T."/>
            <person name="Wolfe A.J."/>
        </authorList>
    </citation>
    <scope>NUCLEOTIDE SEQUENCE [LARGE SCALE GENOMIC DNA]</scope>
    <source>
        <strain evidence="2 3">UMB0240</strain>
    </source>
</reference>
<dbReference type="OrthoDB" id="9781069at2"/>
<evidence type="ECO:0000256" key="1">
    <source>
        <dbReference type="SAM" id="Phobius"/>
    </source>
</evidence>
<protein>
    <recommendedName>
        <fullName evidence="4">Conjugal transfer protein TraX</fullName>
    </recommendedName>
</protein>
<keyword evidence="1" id="KW-1133">Transmembrane helix</keyword>
<feature type="transmembrane region" description="Helical" evidence="1">
    <location>
        <begin position="53"/>
        <end position="77"/>
    </location>
</feature>
<evidence type="ECO:0008006" key="4">
    <source>
        <dbReference type="Google" id="ProtNLM"/>
    </source>
</evidence>
<dbReference type="RefSeq" id="WP_102199184.1">
    <property type="nucleotide sequence ID" value="NZ_PNHQ01000010.1"/>
</dbReference>
<feature type="transmembrane region" description="Helical" evidence="1">
    <location>
        <begin position="141"/>
        <end position="174"/>
    </location>
</feature>
<keyword evidence="1" id="KW-0812">Transmembrane</keyword>
<dbReference type="InterPro" id="IPR008875">
    <property type="entry name" value="TraX"/>
</dbReference>
<gene>
    <name evidence="2" type="ORF">CJ191_05175</name>
</gene>
<accession>A0A2N6UDR0</accession>
<keyword evidence="1" id="KW-0472">Membrane</keyword>
<name>A0A2N6UDR0_9LACT</name>
<dbReference type="Proteomes" id="UP000235701">
    <property type="component" value="Unassembled WGS sequence"/>
</dbReference>
<feature type="transmembrane region" description="Helical" evidence="1">
    <location>
        <begin position="21"/>
        <end position="41"/>
    </location>
</feature>
<dbReference type="AlphaFoldDB" id="A0A2N6UDR0"/>
<feature type="transmembrane region" description="Helical" evidence="1">
    <location>
        <begin position="115"/>
        <end position="134"/>
    </location>
</feature>
<dbReference type="Pfam" id="PF05857">
    <property type="entry name" value="TraX"/>
    <property type="match status" value="1"/>
</dbReference>